<protein>
    <recommendedName>
        <fullName evidence="7">DM domain-containing protein</fullName>
    </recommendedName>
</protein>
<dbReference type="STRING" id="205130.ENSMAMP00000009460"/>
<organism evidence="8 9">
    <name type="scientific">Mastacembelus armatus</name>
    <name type="common">zig-zag eel</name>
    <dbReference type="NCBI Taxonomy" id="205130"/>
    <lineage>
        <taxon>Eukaryota</taxon>
        <taxon>Metazoa</taxon>
        <taxon>Chordata</taxon>
        <taxon>Craniata</taxon>
        <taxon>Vertebrata</taxon>
        <taxon>Euteleostomi</taxon>
        <taxon>Actinopterygii</taxon>
        <taxon>Neopterygii</taxon>
        <taxon>Teleostei</taxon>
        <taxon>Neoteleostei</taxon>
        <taxon>Acanthomorphata</taxon>
        <taxon>Anabantaria</taxon>
        <taxon>Synbranchiformes</taxon>
        <taxon>Mastacembelidae</taxon>
        <taxon>Mastacembelus</taxon>
    </lineage>
</organism>
<feature type="domain" description="DM" evidence="7">
    <location>
        <begin position="51"/>
        <end position="98"/>
    </location>
</feature>
<dbReference type="Gene3D" id="4.10.1040.10">
    <property type="entry name" value="DM DNA-binding domain"/>
    <property type="match status" value="1"/>
</dbReference>
<keyword evidence="4 6" id="KW-0238">DNA-binding</keyword>
<evidence type="ECO:0000256" key="4">
    <source>
        <dbReference type="ARBA" id="ARBA00023125"/>
    </source>
</evidence>
<dbReference type="PROSITE" id="PS50809">
    <property type="entry name" value="DM_2"/>
    <property type="match status" value="1"/>
</dbReference>
<comment type="subcellular location">
    <subcellularLocation>
        <location evidence="6">Nucleus</location>
    </subcellularLocation>
</comment>
<dbReference type="GeneTree" id="ENSGT00940000177098"/>
<dbReference type="InterPro" id="IPR001275">
    <property type="entry name" value="DM_DNA-bd"/>
</dbReference>
<evidence type="ECO:0000256" key="5">
    <source>
        <dbReference type="ARBA" id="ARBA00023242"/>
    </source>
</evidence>
<dbReference type="PANTHER" id="PTHR12322">
    <property type="entry name" value="DOUBLESEX AND MAB-3 RELATED TRANSCRIPTION FACTOR DMRT"/>
    <property type="match status" value="1"/>
</dbReference>
<dbReference type="InParanoid" id="A0A3Q3RTG0"/>
<evidence type="ECO:0000256" key="6">
    <source>
        <dbReference type="PROSITE-ProRule" id="PRU00070"/>
    </source>
</evidence>
<dbReference type="Ensembl" id="ENSMAMT00000009707.2">
    <property type="protein sequence ID" value="ENSMAMP00000009460.2"/>
    <property type="gene ID" value="ENSMAMG00000006390.2"/>
</dbReference>
<dbReference type="PANTHER" id="PTHR12322:SF53">
    <property type="entry name" value="DOUBLESEX-MAB RELATED 11E"/>
    <property type="match status" value="1"/>
</dbReference>
<dbReference type="Proteomes" id="UP000261640">
    <property type="component" value="Unplaced"/>
</dbReference>
<evidence type="ECO:0000256" key="2">
    <source>
        <dbReference type="ARBA" id="ARBA00022723"/>
    </source>
</evidence>
<dbReference type="SMART" id="SM00301">
    <property type="entry name" value="DM"/>
    <property type="match status" value="1"/>
</dbReference>
<name>A0A3Q3RTG0_9TELE</name>
<dbReference type="GO" id="GO:0000978">
    <property type="term" value="F:RNA polymerase II cis-regulatory region sequence-specific DNA binding"/>
    <property type="evidence" value="ECO:0007669"/>
    <property type="project" value="TreeGrafter"/>
</dbReference>
<accession>A0A3Q3RTG0</accession>
<evidence type="ECO:0000313" key="9">
    <source>
        <dbReference type="Proteomes" id="UP000261640"/>
    </source>
</evidence>
<reference evidence="8" key="1">
    <citation type="submission" date="2025-08" db="UniProtKB">
        <authorList>
            <consortium name="Ensembl"/>
        </authorList>
    </citation>
    <scope>IDENTIFICATION</scope>
</reference>
<dbReference type="PROSITE" id="PS40000">
    <property type="entry name" value="DM_1"/>
    <property type="match status" value="1"/>
</dbReference>
<dbReference type="AlphaFoldDB" id="A0A3Q3RTG0"/>
<sequence>KNKQKQHPEKPNNYKNSILLNYCFRYYFTIAMSPSKHLTAAADGKPRQPKCSRCRHHGIVVPQKGHMKVCPFLKCDCWKCYLVAERTRITALQRNLKKALNKPPNNEQSPCAHYGGASAVTIAACSGSAPTDGGARTPDMTEQCAGAPGSTGTNAWAPLDLRSKPAAEGEHVAPLYSRDVLPFPPGERECNLPPFSKNLNHLINIHYYYSYNCSYYRNSEHL</sequence>
<keyword evidence="5 6" id="KW-0539">Nucleus</keyword>
<dbReference type="GO" id="GO:0005634">
    <property type="term" value="C:nucleus"/>
    <property type="evidence" value="ECO:0007669"/>
    <property type="project" value="UniProtKB-SubCell"/>
</dbReference>
<reference evidence="8" key="2">
    <citation type="submission" date="2025-09" db="UniProtKB">
        <authorList>
            <consortium name="Ensembl"/>
        </authorList>
    </citation>
    <scope>IDENTIFICATION</scope>
</reference>
<keyword evidence="9" id="KW-1185">Reference proteome</keyword>
<proteinExistence type="inferred from homology"/>
<dbReference type="GO" id="GO:0046872">
    <property type="term" value="F:metal ion binding"/>
    <property type="evidence" value="ECO:0007669"/>
    <property type="project" value="UniProtKB-KW"/>
</dbReference>
<dbReference type="InterPro" id="IPR036407">
    <property type="entry name" value="DM_DNA-bd_sf"/>
</dbReference>
<feature type="DNA-binding region" description="DM" evidence="6">
    <location>
        <begin position="51"/>
        <end position="98"/>
    </location>
</feature>
<evidence type="ECO:0000256" key="1">
    <source>
        <dbReference type="ARBA" id="ARBA00006834"/>
    </source>
</evidence>
<dbReference type="GO" id="GO:0007548">
    <property type="term" value="P:sex differentiation"/>
    <property type="evidence" value="ECO:0007669"/>
    <property type="project" value="TreeGrafter"/>
</dbReference>
<dbReference type="Pfam" id="PF00751">
    <property type="entry name" value="DM"/>
    <property type="match status" value="1"/>
</dbReference>
<dbReference type="SUPFAM" id="SSF82927">
    <property type="entry name" value="Cysteine-rich DNA binding domain, (DM domain)"/>
    <property type="match status" value="1"/>
</dbReference>
<dbReference type="InterPro" id="IPR026607">
    <property type="entry name" value="DMRT"/>
</dbReference>
<evidence type="ECO:0000256" key="3">
    <source>
        <dbReference type="ARBA" id="ARBA00022833"/>
    </source>
</evidence>
<comment type="similarity">
    <text evidence="1">Belongs to the DMRT family.</text>
</comment>
<keyword evidence="2 6" id="KW-0479">Metal-binding</keyword>
<evidence type="ECO:0000259" key="7">
    <source>
        <dbReference type="PROSITE" id="PS50809"/>
    </source>
</evidence>
<evidence type="ECO:0000313" key="8">
    <source>
        <dbReference type="Ensembl" id="ENSMAMP00000009460.2"/>
    </source>
</evidence>
<dbReference type="GO" id="GO:0000981">
    <property type="term" value="F:DNA-binding transcription factor activity, RNA polymerase II-specific"/>
    <property type="evidence" value="ECO:0007669"/>
    <property type="project" value="TreeGrafter"/>
</dbReference>
<keyword evidence="3 6" id="KW-0862">Zinc</keyword>